<evidence type="ECO:0000259" key="16">
    <source>
        <dbReference type="SMART" id="SM00768"/>
    </source>
</evidence>
<comment type="caution">
    <text evidence="17">The sequence shown here is derived from an EMBL/GenBank/DDBJ whole genome shotgun (WGS) entry which is preliminary data.</text>
</comment>
<reference evidence="17" key="1">
    <citation type="journal article" date="2023" name="GigaByte">
        <title>Genome assembly of the bearded iris, Iris pallida Lam.</title>
        <authorList>
            <person name="Bruccoleri R.E."/>
            <person name="Oakeley E.J."/>
            <person name="Faust A.M.E."/>
            <person name="Altorfer M."/>
            <person name="Dessus-Babus S."/>
            <person name="Burckhardt D."/>
            <person name="Oertli M."/>
            <person name="Naumann U."/>
            <person name="Petersen F."/>
            <person name="Wong J."/>
        </authorList>
    </citation>
    <scope>NUCLEOTIDE SEQUENCE</scope>
    <source>
        <strain evidence="17">GSM-AAB239-AS_SAM_17_03QT</strain>
    </source>
</reference>
<evidence type="ECO:0000256" key="8">
    <source>
        <dbReference type="ARBA" id="ARBA00022801"/>
    </source>
</evidence>
<evidence type="ECO:0000256" key="4">
    <source>
        <dbReference type="ARBA" id="ARBA00012780"/>
    </source>
</evidence>
<keyword evidence="7" id="KW-0732">Signal</keyword>
<evidence type="ECO:0000256" key="3">
    <source>
        <dbReference type="ARBA" id="ARBA00008773"/>
    </source>
</evidence>
<protein>
    <recommendedName>
        <fullName evidence="4">glucan endo-1,3-beta-D-glucosidase</fullName>
        <ecNumber evidence="4">3.2.1.39</ecNumber>
    </recommendedName>
</protein>
<keyword evidence="10" id="KW-1015">Disulfide bond</keyword>
<gene>
    <name evidence="17" type="ORF">M6B38_323805</name>
</gene>
<feature type="domain" description="X8" evidence="16">
    <location>
        <begin position="392"/>
        <end position="478"/>
    </location>
</feature>
<keyword evidence="18" id="KW-1185">Reference proteome</keyword>
<dbReference type="PANTHER" id="PTHR32227">
    <property type="entry name" value="GLUCAN ENDO-1,3-BETA-GLUCOSIDASE BG1-RELATED-RELATED"/>
    <property type="match status" value="1"/>
</dbReference>
<evidence type="ECO:0000256" key="7">
    <source>
        <dbReference type="ARBA" id="ARBA00022729"/>
    </source>
</evidence>
<dbReference type="GO" id="GO:0009506">
    <property type="term" value="C:plasmodesma"/>
    <property type="evidence" value="ECO:0007669"/>
    <property type="project" value="UniProtKB-ARBA"/>
</dbReference>
<evidence type="ECO:0000256" key="2">
    <source>
        <dbReference type="ARBA" id="ARBA00004609"/>
    </source>
</evidence>
<evidence type="ECO:0000256" key="11">
    <source>
        <dbReference type="ARBA" id="ARBA00023180"/>
    </source>
</evidence>
<evidence type="ECO:0000256" key="1">
    <source>
        <dbReference type="ARBA" id="ARBA00000382"/>
    </source>
</evidence>
<comment type="similarity">
    <text evidence="3 13">Belongs to the glycosyl hydrolase 17 family.</text>
</comment>
<reference evidence="17" key="2">
    <citation type="submission" date="2023-04" db="EMBL/GenBank/DDBJ databases">
        <authorList>
            <person name="Bruccoleri R.E."/>
            <person name="Oakeley E.J."/>
            <person name="Faust A.-M."/>
            <person name="Dessus-Babus S."/>
            <person name="Altorfer M."/>
            <person name="Burckhardt D."/>
            <person name="Oertli M."/>
            <person name="Naumann U."/>
            <person name="Petersen F."/>
            <person name="Wong J."/>
        </authorList>
    </citation>
    <scope>NUCLEOTIDE SEQUENCE</scope>
    <source>
        <strain evidence="17">GSM-AAB239-AS_SAM_17_03QT</strain>
        <tissue evidence="17">Leaf</tissue>
    </source>
</reference>
<keyword evidence="15" id="KW-0812">Transmembrane</keyword>
<evidence type="ECO:0000313" key="17">
    <source>
        <dbReference type="EMBL" id="KAJ6837056.1"/>
    </source>
</evidence>
<evidence type="ECO:0000256" key="12">
    <source>
        <dbReference type="ARBA" id="ARBA00023295"/>
    </source>
</evidence>
<keyword evidence="11" id="KW-0325">Glycoprotein</keyword>
<evidence type="ECO:0000256" key="10">
    <source>
        <dbReference type="ARBA" id="ARBA00023157"/>
    </source>
</evidence>
<dbReference type="SUPFAM" id="SSF51445">
    <property type="entry name" value="(Trans)glycosidases"/>
    <property type="match status" value="1"/>
</dbReference>
<keyword evidence="12 14" id="KW-0326">Glycosidase</keyword>
<keyword evidence="6" id="KW-0336">GPI-anchor</keyword>
<dbReference type="InterPro" id="IPR017853">
    <property type="entry name" value="GH"/>
</dbReference>
<keyword evidence="5" id="KW-1003">Cell membrane</keyword>
<feature type="transmembrane region" description="Helical" evidence="15">
    <location>
        <begin position="15"/>
        <end position="33"/>
    </location>
</feature>
<dbReference type="InterPro" id="IPR012946">
    <property type="entry name" value="X8"/>
</dbReference>
<accession>A0AAX6H7T4</accession>
<evidence type="ECO:0000256" key="13">
    <source>
        <dbReference type="RuleBase" id="RU004335"/>
    </source>
</evidence>
<dbReference type="Pfam" id="PF00332">
    <property type="entry name" value="Glyco_hydro_17"/>
    <property type="match status" value="1"/>
</dbReference>
<name>A0AAX6H7T4_IRIPA</name>
<comment type="catalytic activity">
    <reaction evidence="1">
        <text>Hydrolysis of (1-&gt;3)-beta-D-glucosidic linkages in (1-&gt;3)-beta-D-glucans.</text>
        <dbReference type="EC" id="3.2.1.39"/>
    </reaction>
</comment>
<evidence type="ECO:0000256" key="14">
    <source>
        <dbReference type="RuleBase" id="RU004336"/>
    </source>
</evidence>
<dbReference type="GO" id="GO:0042973">
    <property type="term" value="F:glucan endo-1,3-beta-D-glucosidase activity"/>
    <property type="evidence" value="ECO:0007669"/>
    <property type="project" value="UniProtKB-EC"/>
</dbReference>
<keyword evidence="15" id="KW-1133">Transmembrane helix</keyword>
<evidence type="ECO:0000256" key="6">
    <source>
        <dbReference type="ARBA" id="ARBA00022622"/>
    </source>
</evidence>
<dbReference type="GO" id="GO:0098552">
    <property type="term" value="C:side of membrane"/>
    <property type="evidence" value="ECO:0007669"/>
    <property type="project" value="UniProtKB-KW"/>
</dbReference>
<dbReference type="GO" id="GO:0005886">
    <property type="term" value="C:plasma membrane"/>
    <property type="evidence" value="ECO:0007669"/>
    <property type="project" value="UniProtKB-SubCell"/>
</dbReference>
<dbReference type="Proteomes" id="UP001140949">
    <property type="component" value="Unassembled WGS sequence"/>
</dbReference>
<keyword evidence="8 14" id="KW-0378">Hydrolase</keyword>
<dbReference type="FunFam" id="1.20.58.1040:FF:000001">
    <property type="entry name" value="Glucan endo-1,3-beta-glucosidase 4"/>
    <property type="match status" value="1"/>
</dbReference>
<organism evidence="17 18">
    <name type="scientific">Iris pallida</name>
    <name type="common">Sweet iris</name>
    <dbReference type="NCBI Taxonomy" id="29817"/>
    <lineage>
        <taxon>Eukaryota</taxon>
        <taxon>Viridiplantae</taxon>
        <taxon>Streptophyta</taxon>
        <taxon>Embryophyta</taxon>
        <taxon>Tracheophyta</taxon>
        <taxon>Spermatophyta</taxon>
        <taxon>Magnoliopsida</taxon>
        <taxon>Liliopsida</taxon>
        <taxon>Asparagales</taxon>
        <taxon>Iridaceae</taxon>
        <taxon>Iridoideae</taxon>
        <taxon>Irideae</taxon>
        <taxon>Iris</taxon>
    </lineage>
</organism>
<dbReference type="GO" id="GO:0005975">
    <property type="term" value="P:carbohydrate metabolic process"/>
    <property type="evidence" value="ECO:0007669"/>
    <property type="project" value="InterPro"/>
</dbReference>
<evidence type="ECO:0000256" key="5">
    <source>
        <dbReference type="ARBA" id="ARBA00022475"/>
    </source>
</evidence>
<dbReference type="InterPro" id="IPR000490">
    <property type="entry name" value="Glyco_hydro_17"/>
</dbReference>
<dbReference type="Gene3D" id="3.20.20.80">
    <property type="entry name" value="Glycosidases"/>
    <property type="match status" value="1"/>
</dbReference>
<dbReference type="InterPro" id="IPR044965">
    <property type="entry name" value="Glyco_hydro_17_plant"/>
</dbReference>
<dbReference type="EMBL" id="JANAVB010011521">
    <property type="protein sequence ID" value="KAJ6837056.1"/>
    <property type="molecule type" value="Genomic_DNA"/>
</dbReference>
<evidence type="ECO:0000256" key="9">
    <source>
        <dbReference type="ARBA" id="ARBA00023136"/>
    </source>
</evidence>
<evidence type="ECO:0000313" key="18">
    <source>
        <dbReference type="Proteomes" id="UP001140949"/>
    </source>
</evidence>
<evidence type="ECO:0000256" key="15">
    <source>
        <dbReference type="SAM" id="Phobius"/>
    </source>
</evidence>
<dbReference type="Gene3D" id="1.20.58.1040">
    <property type="match status" value="1"/>
</dbReference>
<proteinExistence type="inferred from homology"/>
<keyword evidence="6" id="KW-0449">Lipoprotein</keyword>
<dbReference type="EC" id="3.2.1.39" evidence="4"/>
<dbReference type="FunFam" id="3.20.20.80:FF:000005">
    <property type="entry name" value="Glucan endo-1,3-beta-glucosidase 14"/>
    <property type="match status" value="1"/>
</dbReference>
<comment type="subcellular location">
    <subcellularLocation>
        <location evidence="2">Cell membrane</location>
        <topology evidence="2">Lipid-anchor</topology>
        <topology evidence="2">GPI-anchor</topology>
    </subcellularLocation>
</comment>
<sequence length="481" mass="53131">MTSLLHHFQLNPNPYHTMSLLLLLFLIFSFSIYRTNGTYFRSLGVNFGTLGNDLPSSSVSVSRIRHLRAGGVKIYDANPDTLRALSGVRIPVAIMLPNQLISAVSSNQSAADSWLASSLLPFYPKTRIRFLLVGNEVLSDPSTKATWPHIVPAMTRLHASLRSHSITKVKVGTTLAMDTVRNISITPPSAAEFRPDIAGPVMKPLLDFLNRTRSYYFVDAYPYFPWASDPTRISLDYCLFRGNSSTNYLDPVSKLTYTNLLDQQLDSVVFAMERLGFASVKLAVAETGWPNGGDYDQIGANIHNAATYNRNLAKRMRARPPLGTPARPGTYIPVFVFALYNENMKGGPGTERHWGLLYPNGTRMYDVDLTGERTEYAPLPLPTNNEPHRGKIWCVLGNLTADATAVGDAVSYACGAGKGTCDEIQQGRDCYEPNNLIAHANYAFNSYWQQFRSSGGTCYFNGLAVQTLKDPSHGSCKFVAN</sequence>
<dbReference type="PROSITE" id="PS00587">
    <property type="entry name" value="GLYCOSYL_HYDROL_F17"/>
    <property type="match status" value="1"/>
</dbReference>
<keyword evidence="9 15" id="KW-0472">Membrane</keyword>
<dbReference type="Pfam" id="PF07983">
    <property type="entry name" value="X8"/>
    <property type="match status" value="1"/>
</dbReference>
<dbReference type="SMART" id="SM00768">
    <property type="entry name" value="X8"/>
    <property type="match status" value="1"/>
</dbReference>
<dbReference type="AlphaFoldDB" id="A0AAX6H7T4"/>